<evidence type="ECO:0000259" key="1">
    <source>
        <dbReference type="PROSITE" id="PS50995"/>
    </source>
</evidence>
<sequence>MSPSKVVAQISRIHEGAHRLILRELEVRGVEGVVPSHGDILHHLFVEDRLPMTELAGRIGRTKATVTTLVDKLESRGFVARERDGGDGRVCRVRLTERGQALRPAFEEVSEALNRRLLDGFREEEVRALEGMLDRLRANLREE</sequence>
<dbReference type="RefSeq" id="WP_006301795.1">
    <property type="nucleotide sequence ID" value="NZ_CM001022.1"/>
</dbReference>
<dbReference type="STRING" id="584708.Apau_2143"/>
<dbReference type="GO" id="GO:0006950">
    <property type="term" value="P:response to stress"/>
    <property type="evidence" value="ECO:0007669"/>
    <property type="project" value="TreeGrafter"/>
</dbReference>
<evidence type="ECO:0000313" key="3">
    <source>
        <dbReference type="Proteomes" id="UP000005096"/>
    </source>
</evidence>
<dbReference type="InterPro" id="IPR036388">
    <property type="entry name" value="WH-like_DNA-bd_sf"/>
</dbReference>
<dbReference type="InterPro" id="IPR039422">
    <property type="entry name" value="MarR/SlyA-like"/>
</dbReference>
<dbReference type="PROSITE" id="PS50995">
    <property type="entry name" value="HTH_MARR_2"/>
    <property type="match status" value="1"/>
</dbReference>
<dbReference type="SMART" id="SM00347">
    <property type="entry name" value="HTH_MARR"/>
    <property type="match status" value="1"/>
</dbReference>
<protein>
    <submittedName>
        <fullName evidence="2">Transcriptional regulator, MarR family</fullName>
    </submittedName>
</protein>
<dbReference type="PaxDb" id="584708-Apau_2143"/>
<dbReference type="Pfam" id="PF01047">
    <property type="entry name" value="MarR"/>
    <property type="match status" value="1"/>
</dbReference>
<evidence type="ECO:0000313" key="2">
    <source>
        <dbReference type="EMBL" id="EFQ24554.1"/>
    </source>
</evidence>
<dbReference type="Gene3D" id="1.10.10.10">
    <property type="entry name" value="Winged helix-like DNA-binding domain superfamily/Winged helix DNA-binding domain"/>
    <property type="match status" value="1"/>
</dbReference>
<organism evidence="2 3">
    <name type="scientific">Aminomonas paucivorans DSM 12260</name>
    <dbReference type="NCBI Taxonomy" id="584708"/>
    <lineage>
        <taxon>Bacteria</taxon>
        <taxon>Thermotogati</taxon>
        <taxon>Synergistota</taxon>
        <taxon>Synergistia</taxon>
        <taxon>Synergistales</taxon>
        <taxon>Synergistaceae</taxon>
        <taxon>Aminomonas</taxon>
    </lineage>
</organism>
<accession>E3CYH2</accession>
<dbReference type="GO" id="GO:0003700">
    <property type="term" value="F:DNA-binding transcription factor activity"/>
    <property type="evidence" value="ECO:0007669"/>
    <property type="project" value="InterPro"/>
</dbReference>
<feature type="domain" description="HTH marR-type" evidence="1">
    <location>
        <begin position="3"/>
        <end position="138"/>
    </location>
</feature>
<gene>
    <name evidence="2" type="ORF">Apau_2143</name>
</gene>
<dbReference type="OrthoDB" id="1120589at2"/>
<dbReference type="InterPro" id="IPR000835">
    <property type="entry name" value="HTH_MarR-typ"/>
</dbReference>
<proteinExistence type="predicted"/>
<dbReference type="PRINTS" id="PR00598">
    <property type="entry name" value="HTHMARR"/>
</dbReference>
<dbReference type="PANTHER" id="PTHR33164">
    <property type="entry name" value="TRANSCRIPTIONAL REGULATOR, MARR FAMILY"/>
    <property type="match status" value="1"/>
</dbReference>
<dbReference type="InterPro" id="IPR036390">
    <property type="entry name" value="WH_DNA-bd_sf"/>
</dbReference>
<dbReference type="EMBL" id="CM001022">
    <property type="protein sequence ID" value="EFQ24554.1"/>
    <property type="molecule type" value="Genomic_DNA"/>
</dbReference>
<dbReference type="eggNOG" id="COG1846">
    <property type="taxonomic scope" value="Bacteria"/>
</dbReference>
<dbReference type="PANTHER" id="PTHR33164:SF43">
    <property type="entry name" value="HTH-TYPE TRANSCRIPTIONAL REPRESSOR YETL"/>
    <property type="match status" value="1"/>
</dbReference>
<dbReference type="HOGENOM" id="CLU_083287_18_3_0"/>
<name>E3CYH2_9BACT</name>
<keyword evidence="3" id="KW-1185">Reference proteome</keyword>
<dbReference type="SUPFAM" id="SSF46785">
    <property type="entry name" value="Winged helix' DNA-binding domain"/>
    <property type="match status" value="1"/>
</dbReference>
<dbReference type="Proteomes" id="UP000005096">
    <property type="component" value="Chromosome"/>
</dbReference>
<reference evidence="2 3" key="1">
    <citation type="journal article" date="2010" name="Stand. Genomic Sci.">
        <title>Non-contiguous finished genome sequence of Aminomonas paucivorans type strain (GLU-3).</title>
        <authorList>
            <person name="Pitluck S."/>
            <person name="Yasawong M."/>
            <person name="Held B."/>
            <person name="Lapidus A."/>
            <person name="Nolan M."/>
            <person name="Copeland A."/>
            <person name="Lucas S."/>
            <person name="Del Rio T.G."/>
            <person name="Tice H."/>
            <person name="Cheng J.F."/>
            <person name="Chertkov O."/>
            <person name="Goodwin L."/>
            <person name="Tapia R."/>
            <person name="Han C."/>
            <person name="Liolios K."/>
            <person name="Ivanova N."/>
            <person name="Mavromatis K."/>
            <person name="Ovchinnikova G."/>
            <person name="Pati A."/>
            <person name="Chen A."/>
            <person name="Palaniappan K."/>
            <person name="Land M."/>
            <person name="Hauser L."/>
            <person name="Chang Y.J."/>
            <person name="Jeffries C.D."/>
            <person name="Pukall R."/>
            <person name="Spring S."/>
            <person name="Rohde M."/>
            <person name="Sikorski J."/>
            <person name="Goker M."/>
            <person name="Woyke T."/>
            <person name="Bristow J."/>
            <person name="Eisen J.A."/>
            <person name="Markowitz V."/>
            <person name="Hugenholtz P."/>
            <person name="Kyrpides N.C."/>
            <person name="Klenk H.P."/>
        </authorList>
    </citation>
    <scope>NUCLEOTIDE SEQUENCE [LARGE SCALE GENOMIC DNA]</scope>
    <source>
        <strain evidence="2 3">DSM 12260</strain>
    </source>
</reference>
<dbReference type="AlphaFoldDB" id="E3CYH2"/>